<dbReference type="RefSeq" id="WP_004520982.1">
    <property type="nucleotide sequence ID" value="NZ_ACEO02000014.1"/>
</dbReference>
<keyword evidence="9" id="KW-0675">Receptor</keyword>
<evidence type="ECO:0000256" key="14">
    <source>
        <dbReference type="SAM" id="SignalP"/>
    </source>
</evidence>
<dbReference type="Proteomes" id="UP000004621">
    <property type="component" value="Unassembled WGS sequence"/>
</dbReference>
<protein>
    <submittedName>
        <fullName evidence="17">Phage head-tail adaptor</fullName>
    </submittedName>
</protein>
<evidence type="ECO:0000259" key="16">
    <source>
        <dbReference type="Pfam" id="PF07715"/>
    </source>
</evidence>
<evidence type="ECO:0000256" key="12">
    <source>
        <dbReference type="PROSITE-ProRule" id="PRU10144"/>
    </source>
</evidence>
<keyword evidence="4 11" id="KW-1134">Transmembrane beta strand</keyword>
<dbReference type="PROSITE" id="PS01156">
    <property type="entry name" value="TONB_DEPENDENT_REC_2"/>
    <property type="match status" value="1"/>
</dbReference>
<evidence type="ECO:0000256" key="2">
    <source>
        <dbReference type="ARBA" id="ARBA00009810"/>
    </source>
</evidence>
<evidence type="ECO:0000256" key="6">
    <source>
        <dbReference type="ARBA" id="ARBA00022729"/>
    </source>
</evidence>
<comment type="subcellular location">
    <subcellularLocation>
        <location evidence="1 11">Cell outer membrane</location>
        <topology evidence="1 11">Multi-pass membrane protein</topology>
    </subcellularLocation>
</comment>
<dbReference type="CDD" id="cd01347">
    <property type="entry name" value="ligand_gated_channel"/>
    <property type="match status" value="1"/>
</dbReference>
<dbReference type="GO" id="GO:0009279">
    <property type="term" value="C:cell outer membrane"/>
    <property type="evidence" value="ECO:0007669"/>
    <property type="project" value="UniProtKB-SubCell"/>
</dbReference>
<dbReference type="InterPro" id="IPR010917">
    <property type="entry name" value="TonB_rcpt_CS"/>
</dbReference>
<dbReference type="Gene3D" id="2.170.130.10">
    <property type="entry name" value="TonB-dependent receptor, plug domain"/>
    <property type="match status" value="1"/>
</dbReference>
<dbReference type="InterPro" id="IPR012910">
    <property type="entry name" value="Plug_dom"/>
</dbReference>
<dbReference type="GO" id="GO:0015344">
    <property type="term" value="F:siderophore uptake transmembrane transporter activity"/>
    <property type="evidence" value="ECO:0007669"/>
    <property type="project" value="TreeGrafter"/>
</dbReference>
<dbReference type="GO" id="GO:0044718">
    <property type="term" value="P:siderophore transmembrane transport"/>
    <property type="evidence" value="ECO:0007669"/>
    <property type="project" value="TreeGrafter"/>
</dbReference>
<accession>A0A9W5INZ4</accession>
<name>A0A9W5INZ4_NEISU</name>
<dbReference type="SUPFAM" id="SSF56935">
    <property type="entry name" value="Porins"/>
    <property type="match status" value="1"/>
</dbReference>
<comment type="similarity">
    <text evidence="2 11 13">Belongs to the TonB-dependent receptor family.</text>
</comment>
<evidence type="ECO:0000256" key="9">
    <source>
        <dbReference type="ARBA" id="ARBA00023170"/>
    </source>
</evidence>
<evidence type="ECO:0000256" key="1">
    <source>
        <dbReference type="ARBA" id="ARBA00004571"/>
    </source>
</evidence>
<dbReference type="Pfam" id="PF07715">
    <property type="entry name" value="Plug"/>
    <property type="match status" value="1"/>
</dbReference>
<evidence type="ECO:0000256" key="4">
    <source>
        <dbReference type="ARBA" id="ARBA00022452"/>
    </source>
</evidence>
<feature type="chain" id="PRO_5040986312" evidence="14">
    <location>
        <begin position="23"/>
        <end position="671"/>
    </location>
</feature>
<feature type="signal peptide" evidence="14">
    <location>
        <begin position="1"/>
        <end position="22"/>
    </location>
</feature>
<dbReference type="InterPro" id="IPR036942">
    <property type="entry name" value="Beta-barrel_TonB_sf"/>
</dbReference>
<keyword evidence="5 11" id="KW-0812">Transmembrane</keyword>
<organism evidence="17 18">
    <name type="scientific">Neisseria subflava NJ9703</name>
    <dbReference type="NCBI Taxonomy" id="546268"/>
    <lineage>
        <taxon>Bacteria</taxon>
        <taxon>Pseudomonadati</taxon>
        <taxon>Pseudomonadota</taxon>
        <taxon>Betaproteobacteria</taxon>
        <taxon>Neisseriales</taxon>
        <taxon>Neisseriaceae</taxon>
        <taxon>Neisseria</taxon>
    </lineage>
</organism>
<reference evidence="17 18" key="1">
    <citation type="submission" date="2010-01" db="EMBL/GenBank/DDBJ databases">
        <authorList>
            <person name="Weinstock G."/>
            <person name="Sodergren E."/>
            <person name="Clifton S."/>
            <person name="Fulton L."/>
            <person name="Fulton B."/>
            <person name="Courtney L."/>
            <person name="Fronick C."/>
            <person name="Harrison M."/>
            <person name="Strong C."/>
            <person name="Farmer C."/>
            <person name="Delahaunty K."/>
            <person name="Markovic C."/>
            <person name="Hall O."/>
            <person name="Minx P."/>
            <person name="Tomlinson C."/>
            <person name="Mitreva M."/>
            <person name="Nelson J."/>
            <person name="Hou S."/>
            <person name="Wollam A."/>
            <person name="Pepin K.H."/>
            <person name="Johnson M."/>
            <person name="Bhonagiri V."/>
            <person name="Nash W.E."/>
            <person name="Warren W."/>
            <person name="Chinwalla A."/>
            <person name="Mardis E.R."/>
            <person name="Wilson R.K."/>
        </authorList>
    </citation>
    <scope>NUCLEOTIDE SEQUENCE [LARGE SCALE GENOMIC DNA]</scope>
    <source>
        <strain evidence="17 18">NJ9703</strain>
    </source>
</reference>
<dbReference type="PANTHER" id="PTHR30069:SF41">
    <property type="entry name" value="HEME_HEMOPEXIN UTILIZATION PROTEIN C"/>
    <property type="match status" value="1"/>
</dbReference>
<keyword evidence="8 11" id="KW-0472">Membrane</keyword>
<keyword evidence="3 11" id="KW-0813">Transport</keyword>
<dbReference type="Gene3D" id="2.40.170.20">
    <property type="entry name" value="TonB-dependent receptor, beta-barrel domain"/>
    <property type="match status" value="1"/>
</dbReference>
<evidence type="ECO:0000256" key="3">
    <source>
        <dbReference type="ARBA" id="ARBA00022448"/>
    </source>
</evidence>
<evidence type="ECO:0000256" key="7">
    <source>
        <dbReference type="ARBA" id="ARBA00023077"/>
    </source>
</evidence>
<evidence type="ECO:0000256" key="10">
    <source>
        <dbReference type="ARBA" id="ARBA00023237"/>
    </source>
</evidence>
<dbReference type="InterPro" id="IPR039426">
    <property type="entry name" value="TonB-dep_rcpt-like"/>
</dbReference>
<dbReference type="PANTHER" id="PTHR30069">
    <property type="entry name" value="TONB-DEPENDENT OUTER MEMBRANE RECEPTOR"/>
    <property type="match status" value="1"/>
</dbReference>
<evidence type="ECO:0000256" key="8">
    <source>
        <dbReference type="ARBA" id="ARBA00023136"/>
    </source>
</evidence>
<dbReference type="InterPro" id="IPR000531">
    <property type="entry name" value="Beta-barrel_TonB"/>
</dbReference>
<sequence>MNTPLFRLSLLSLTLAAGFAHAENEAKDNVVLDTVTVKGQATSATHRVTTKRMEETTSTDLKDVLFNEPSISFGGGNGQSQWVTIRGMGQDQIDYKVDDTYTDSQIFHHNGRFMLDPALVKVVAVQKGTGSASAGIGATSGAIVAETVEAKDLLREGQNVGFKVNAGISSNKGYSRGASVYGQAGGFDALVSGNFVRDKEYTAGKGYRNLLGSDKVLNSGLGSRGLLGKIGYRFNEDNRIELSHRQEKQYGERALREEFDFSQVFQTDRRTGQYVLDANGNRIPNTANNAPRYRTLTQDTTNLEFKGGNLGFIDKIKANVYRLNTKRDEAPSPDYELDGEVRTYGANLNLDSRLFDRHTLKYGVNWRTQKSSSKGENSEKKSDAGVYVEGIWDFSPVTLTTGLRYDRWKMKTSSNTENSDGNLNPSIGLVYDITPDFSINTSLNYATRSPRLYEAALANNRPIISSPDLKAERSRNAEIGFNYHWNSALTLSGSYFHQQIKDVQAIRQEGRNNVWYNGGKLKNTGYELNAAYRWKGLTARAGVAYSKPKLNGDTADKVTTAIPMGRTWTTGLSYQFDNPNLEIGWRGRYVQNAGYAPTSRGSDVALNVVRAGYGVNDIFANWKPTGKDDLNVNFSVNNVFDKNYKPHSQRAGANSLPEPGRDVRLSVNYRF</sequence>
<keyword evidence="10 11" id="KW-0998">Cell outer membrane</keyword>
<proteinExistence type="inferred from homology"/>
<dbReference type="AlphaFoldDB" id="A0A9W5INZ4"/>
<comment type="caution">
    <text evidence="17">The sequence shown here is derived from an EMBL/GenBank/DDBJ whole genome shotgun (WGS) entry which is preliminary data.</text>
</comment>
<gene>
    <name evidence="17" type="ORF">NEISUBOT_05469</name>
</gene>
<feature type="domain" description="TonB-dependent receptor-like beta-barrel" evidence="15">
    <location>
        <begin position="263"/>
        <end position="639"/>
    </location>
</feature>
<keyword evidence="6 14" id="KW-0732">Signal</keyword>
<dbReference type="InterPro" id="IPR037066">
    <property type="entry name" value="Plug_dom_sf"/>
</dbReference>
<feature type="domain" description="TonB-dependent receptor plug" evidence="16">
    <location>
        <begin position="41"/>
        <end position="142"/>
    </location>
</feature>
<evidence type="ECO:0000256" key="11">
    <source>
        <dbReference type="PROSITE-ProRule" id="PRU01360"/>
    </source>
</evidence>
<dbReference type="Pfam" id="PF00593">
    <property type="entry name" value="TonB_dep_Rec_b-barrel"/>
    <property type="match status" value="1"/>
</dbReference>
<feature type="short sequence motif" description="TonB C-terminal box" evidence="12">
    <location>
        <begin position="654"/>
        <end position="671"/>
    </location>
</feature>
<dbReference type="EMBL" id="ACEO02000014">
    <property type="protein sequence ID" value="EFC51135.1"/>
    <property type="molecule type" value="Genomic_DNA"/>
</dbReference>
<evidence type="ECO:0000313" key="18">
    <source>
        <dbReference type="Proteomes" id="UP000004621"/>
    </source>
</evidence>
<evidence type="ECO:0000256" key="13">
    <source>
        <dbReference type="RuleBase" id="RU003357"/>
    </source>
</evidence>
<dbReference type="PROSITE" id="PS52016">
    <property type="entry name" value="TONB_DEPENDENT_REC_3"/>
    <property type="match status" value="1"/>
</dbReference>
<evidence type="ECO:0000256" key="5">
    <source>
        <dbReference type="ARBA" id="ARBA00022692"/>
    </source>
</evidence>
<evidence type="ECO:0000259" key="15">
    <source>
        <dbReference type="Pfam" id="PF00593"/>
    </source>
</evidence>
<evidence type="ECO:0000313" key="17">
    <source>
        <dbReference type="EMBL" id="EFC51135.1"/>
    </source>
</evidence>
<keyword evidence="7 13" id="KW-0798">TonB box</keyword>